<reference evidence="5 6" key="1">
    <citation type="submission" date="2016-11" db="EMBL/GenBank/DDBJ databases">
        <authorList>
            <person name="Jaros S."/>
            <person name="Januszkiewicz K."/>
            <person name="Wedrychowicz H."/>
        </authorList>
    </citation>
    <scope>NUCLEOTIDE SEQUENCE [LARGE SCALE GENOMIC DNA]</scope>
    <source>
        <strain evidence="5 6">DSM 19980</strain>
    </source>
</reference>
<dbReference type="InterPro" id="IPR037171">
    <property type="entry name" value="NagB/RpiA_transferase-like"/>
</dbReference>
<dbReference type="Proteomes" id="UP000184346">
    <property type="component" value="Unassembled WGS sequence"/>
</dbReference>
<dbReference type="PANTHER" id="PTHR30363:SF8">
    <property type="entry name" value="DEOXYRIBOSE OPERON REPRESSOR"/>
    <property type="match status" value="1"/>
</dbReference>
<dbReference type="RefSeq" id="WP_072818716.1">
    <property type="nucleotide sequence ID" value="NZ_FQUJ01000002.1"/>
</dbReference>
<dbReference type="InterPro" id="IPR001034">
    <property type="entry name" value="DeoR_HTH"/>
</dbReference>
<dbReference type="Pfam" id="PF08220">
    <property type="entry name" value="HTH_DeoR"/>
    <property type="match status" value="1"/>
</dbReference>
<keyword evidence="2" id="KW-0238">DNA-binding</keyword>
<proteinExistence type="predicted"/>
<dbReference type="OrthoDB" id="9797223at2"/>
<dbReference type="STRING" id="1121942.SAMN02745148_00161"/>
<protein>
    <submittedName>
        <fullName evidence="5">Transcriptional regulator, DeoR family</fullName>
    </submittedName>
</protein>
<evidence type="ECO:0000313" key="5">
    <source>
        <dbReference type="EMBL" id="SHE33294.1"/>
    </source>
</evidence>
<dbReference type="SUPFAM" id="SSF100950">
    <property type="entry name" value="NagB/RpiA/CoA transferase-like"/>
    <property type="match status" value="1"/>
</dbReference>
<evidence type="ECO:0000313" key="6">
    <source>
        <dbReference type="Proteomes" id="UP000184346"/>
    </source>
</evidence>
<evidence type="ECO:0000259" key="4">
    <source>
        <dbReference type="PROSITE" id="PS51000"/>
    </source>
</evidence>
<dbReference type="PANTHER" id="PTHR30363">
    <property type="entry name" value="HTH-TYPE TRANSCRIPTIONAL REGULATOR SRLR-RELATED"/>
    <property type="match status" value="1"/>
</dbReference>
<evidence type="ECO:0000256" key="1">
    <source>
        <dbReference type="ARBA" id="ARBA00023015"/>
    </source>
</evidence>
<evidence type="ECO:0000256" key="3">
    <source>
        <dbReference type="ARBA" id="ARBA00023163"/>
    </source>
</evidence>
<dbReference type="InterPro" id="IPR014036">
    <property type="entry name" value="DeoR-like_C"/>
</dbReference>
<evidence type="ECO:0000256" key="2">
    <source>
        <dbReference type="ARBA" id="ARBA00023125"/>
    </source>
</evidence>
<dbReference type="AlphaFoldDB" id="A0A1M4SM01"/>
<dbReference type="GO" id="GO:0003700">
    <property type="term" value="F:DNA-binding transcription factor activity"/>
    <property type="evidence" value="ECO:0007669"/>
    <property type="project" value="InterPro"/>
</dbReference>
<gene>
    <name evidence="5" type="ORF">SAMN02745148_00161</name>
</gene>
<dbReference type="Pfam" id="PF00455">
    <property type="entry name" value="DeoRC"/>
    <property type="match status" value="1"/>
</dbReference>
<dbReference type="InterPro" id="IPR018356">
    <property type="entry name" value="Tscrpt_reg_HTH_DeoR_CS"/>
</dbReference>
<dbReference type="GO" id="GO:0003677">
    <property type="term" value="F:DNA binding"/>
    <property type="evidence" value="ECO:0007669"/>
    <property type="project" value="UniProtKB-KW"/>
</dbReference>
<dbReference type="SMART" id="SM00420">
    <property type="entry name" value="HTH_DEOR"/>
    <property type="match status" value="1"/>
</dbReference>
<sequence>MNERSARRLGRLTEALARGGTLRLSEAARLCGVSEMTIRRDLSAGDGGLTLIGGHLVRADDPRYAPLYDLATQQDRQAEAKQRLCEVAARHIEDGDTLFVDCGTTLMPLVSGLDQERSLTVVTYALNVANALSRLPGVRLVLLGGVYHPSSQTFASDDIVARLSRLGINKAFITAAGVHAKKGVSCFHFHEVAPKQAAIACATQRLLVADDSKAGIIRPAYFATLDDFDVVITGPESGLETTAGRPQIIVA</sequence>
<organism evidence="5 6">
    <name type="scientific">Modicisalibacter ilicicola DSM 19980</name>
    <dbReference type="NCBI Taxonomy" id="1121942"/>
    <lineage>
        <taxon>Bacteria</taxon>
        <taxon>Pseudomonadati</taxon>
        <taxon>Pseudomonadota</taxon>
        <taxon>Gammaproteobacteria</taxon>
        <taxon>Oceanospirillales</taxon>
        <taxon>Halomonadaceae</taxon>
        <taxon>Modicisalibacter</taxon>
    </lineage>
</organism>
<accession>A0A1M4SM01</accession>
<name>A0A1M4SM01_9GAMM</name>
<dbReference type="PROSITE" id="PS51000">
    <property type="entry name" value="HTH_DEOR_2"/>
    <property type="match status" value="1"/>
</dbReference>
<keyword evidence="1" id="KW-0805">Transcription regulation</keyword>
<keyword evidence="3" id="KW-0804">Transcription</keyword>
<dbReference type="PROSITE" id="PS00894">
    <property type="entry name" value="HTH_DEOR_1"/>
    <property type="match status" value="1"/>
</dbReference>
<dbReference type="InterPro" id="IPR050313">
    <property type="entry name" value="Carb_Metab_HTH_regulators"/>
</dbReference>
<feature type="domain" description="HTH deoR-type" evidence="4">
    <location>
        <begin position="5"/>
        <end position="65"/>
    </location>
</feature>
<keyword evidence="6" id="KW-1185">Reference proteome</keyword>
<dbReference type="SMART" id="SM01134">
    <property type="entry name" value="DeoRC"/>
    <property type="match status" value="1"/>
</dbReference>
<dbReference type="EMBL" id="FQUJ01000002">
    <property type="protein sequence ID" value="SHE33294.1"/>
    <property type="molecule type" value="Genomic_DNA"/>
</dbReference>